<dbReference type="Proteomes" id="UP000634455">
    <property type="component" value="Unassembled WGS sequence"/>
</dbReference>
<evidence type="ECO:0000313" key="3">
    <source>
        <dbReference type="EMBL" id="GHA41949.1"/>
    </source>
</evidence>
<reference evidence="4" key="1">
    <citation type="journal article" date="2019" name="Int. J. Syst. Evol. Microbiol.">
        <title>The Global Catalogue of Microorganisms (GCM) 10K type strain sequencing project: providing services to taxonomists for standard genome sequencing and annotation.</title>
        <authorList>
            <consortium name="The Broad Institute Genomics Platform"/>
            <consortium name="The Broad Institute Genome Sequencing Center for Infectious Disease"/>
            <person name="Wu L."/>
            <person name="Ma J."/>
        </authorList>
    </citation>
    <scope>NUCLEOTIDE SEQUENCE [LARGE SCALE GENOMIC DNA]</scope>
    <source>
        <strain evidence="4">KCTC 32465</strain>
    </source>
</reference>
<dbReference type="NCBIfam" id="NF008376">
    <property type="entry name" value="PRK11171.1-5"/>
    <property type="match status" value="1"/>
</dbReference>
<feature type="domain" description="Cupin type-2" evidence="2">
    <location>
        <begin position="194"/>
        <end position="260"/>
    </location>
</feature>
<dbReference type="CDD" id="cd02212">
    <property type="entry name" value="cupin_UGlyAH_C"/>
    <property type="match status" value="1"/>
</dbReference>
<dbReference type="InterPro" id="IPR044697">
    <property type="entry name" value="UGlyAH_cupin_C"/>
</dbReference>
<protein>
    <recommendedName>
        <fullName evidence="5">(S)-ureidoglycine aminohydrolase</fullName>
    </recommendedName>
</protein>
<dbReference type="SUPFAM" id="SSF51182">
    <property type="entry name" value="RmlC-like cupins"/>
    <property type="match status" value="1"/>
</dbReference>
<organism evidence="3 4">
    <name type="scientific">Paramylibacter ulvae</name>
    <dbReference type="NCBI Taxonomy" id="1651968"/>
    <lineage>
        <taxon>Bacteria</taxon>
        <taxon>Pseudomonadati</taxon>
        <taxon>Pseudomonadota</taxon>
        <taxon>Alphaproteobacteria</taxon>
        <taxon>Rhodobacterales</taxon>
        <taxon>Paracoccaceae</taxon>
        <taxon>Paramylibacter</taxon>
    </lineage>
</organism>
<feature type="domain" description="(S)-ureidoglycine aminohydrolase cupin" evidence="1">
    <location>
        <begin position="63"/>
        <end position="143"/>
    </location>
</feature>
<comment type="caution">
    <text evidence="3">The sequence shown here is derived from an EMBL/GenBank/DDBJ whole genome shotgun (WGS) entry which is preliminary data.</text>
</comment>
<dbReference type="RefSeq" id="WP_189638798.1">
    <property type="nucleotide sequence ID" value="NZ_BMZF01000001.1"/>
</dbReference>
<dbReference type="CDD" id="cd02211">
    <property type="entry name" value="cupin_UGlyAH_N"/>
    <property type="match status" value="1"/>
</dbReference>
<keyword evidence="4" id="KW-1185">Reference proteome</keyword>
<dbReference type="InterPro" id="IPR017627">
    <property type="entry name" value="UGHY"/>
</dbReference>
<name>A0ABQ3CUP9_9RHOB</name>
<dbReference type="InterPro" id="IPR014710">
    <property type="entry name" value="RmlC-like_jellyroll"/>
</dbReference>
<dbReference type="InterPro" id="IPR008579">
    <property type="entry name" value="UGlyAH_Cupin_dom"/>
</dbReference>
<dbReference type="EMBL" id="BMZF01000001">
    <property type="protein sequence ID" value="GHA41949.1"/>
    <property type="molecule type" value="Genomic_DNA"/>
</dbReference>
<dbReference type="NCBIfam" id="TIGR03214">
    <property type="entry name" value="ura-cupin"/>
    <property type="match status" value="1"/>
</dbReference>
<dbReference type="PANTHER" id="PTHR34571:SF1">
    <property type="entry name" value="(S)-UREIDOGLYCINE AMINOHYDROLASE"/>
    <property type="match status" value="1"/>
</dbReference>
<proteinExistence type="predicted"/>
<dbReference type="InterPro" id="IPR011051">
    <property type="entry name" value="RmlC_Cupin_sf"/>
</dbReference>
<dbReference type="NCBIfam" id="NF040771">
    <property type="entry name" value="AAH_UGLYAH2"/>
    <property type="match status" value="1"/>
</dbReference>
<gene>
    <name evidence="3" type="ORF">GCM10008927_02990</name>
</gene>
<accession>A0ABQ3CUP9</accession>
<dbReference type="Pfam" id="PF05899">
    <property type="entry name" value="Cupin_3"/>
    <property type="match status" value="1"/>
</dbReference>
<evidence type="ECO:0000259" key="1">
    <source>
        <dbReference type="Pfam" id="PF05899"/>
    </source>
</evidence>
<evidence type="ECO:0000259" key="2">
    <source>
        <dbReference type="Pfam" id="PF07883"/>
    </source>
</evidence>
<dbReference type="Pfam" id="PF07883">
    <property type="entry name" value="Cupin_2"/>
    <property type="match status" value="1"/>
</dbReference>
<dbReference type="InterPro" id="IPR044704">
    <property type="entry name" value="UGlyAH_cupin_N"/>
</dbReference>
<dbReference type="PANTHER" id="PTHR34571">
    <property type="entry name" value="(S)-UREIDOGLYCINE AMINOHYDROLASE"/>
    <property type="match status" value="1"/>
</dbReference>
<dbReference type="NCBIfam" id="NF008373">
    <property type="entry name" value="PRK11171.1-2"/>
    <property type="match status" value="1"/>
</dbReference>
<dbReference type="Gene3D" id="2.60.120.10">
    <property type="entry name" value="Jelly Rolls"/>
    <property type="match status" value="2"/>
</dbReference>
<evidence type="ECO:0000313" key="4">
    <source>
        <dbReference type="Proteomes" id="UP000634455"/>
    </source>
</evidence>
<evidence type="ECO:0008006" key="5">
    <source>
        <dbReference type="Google" id="ProtNLM"/>
    </source>
</evidence>
<sequence length="277" mass="31098">MNNTYYVPRGGLASQSTPLQGRAVFTDAYAFIPAETFSDIVTSYMPHWVNTRAWIIARPLSGFAETFTQYIVEVSPNGGSQTPDTDPSAQSVLFIVDGEVTLTMDGKKHEMGAGGYAYLPVGCKWTLDNASANSATFHWLRKRYEHVDGIDAPDAFVTNENNVPAREMPDCNGVWATTRFIEPDDLRHDMHVNIVTFQKNGLIPFEETHVMEHGLYVLQGTARYLLNQDWVDVGPGDFMWLRAFCPQACVATSDEPFRYLLYKDVNRHPKFAPFGTP</sequence>
<dbReference type="InterPro" id="IPR013096">
    <property type="entry name" value="Cupin_2"/>
</dbReference>